<organism evidence="2">
    <name type="scientific">bioreactor metagenome</name>
    <dbReference type="NCBI Taxonomy" id="1076179"/>
    <lineage>
        <taxon>unclassified sequences</taxon>
        <taxon>metagenomes</taxon>
        <taxon>ecological metagenomes</taxon>
    </lineage>
</organism>
<dbReference type="Gene3D" id="1.20.5.2950">
    <property type="match status" value="1"/>
</dbReference>
<protein>
    <recommendedName>
        <fullName evidence="3">V-type ATP synthase subunit H</fullName>
    </recommendedName>
</protein>
<dbReference type="AlphaFoldDB" id="A0A645AP84"/>
<reference evidence="2" key="1">
    <citation type="submission" date="2019-08" db="EMBL/GenBank/DDBJ databases">
        <authorList>
            <person name="Kucharzyk K."/>
            <person name="Murdoch R.W."/>
            <person name="Higgins S."/>
            <person name="Loffler F."/>
        </authorList>
    </citation>
    <scope>NUCLEOTIDE SEQUENCE</scope>
</reference>
<comment type="caution">
    <text evidence="2">The sequence shown here is derived from an EMBL/GenBank/DDBJ whole genome shotgun (WGS) entry which is preliminary data.</text>
</comment>
<sequence length="107" mass="12134">MSIELIKTIKEVEQNADQLIKDAKAEAKQLNLVAQNEAASMTKQIQDQAEAEVAVIIAQANQDAQKRYDEIIEKTIHECTQLKDNARKNLDKAVNIVYERVVKVNDR</sequence>
<evidence type="ECO:0000313" key="2">
    <source>
        <dbReference type="EMBL" id="MPM54867.1"/>
    </source>
</evidence>
<evidence type="ECO:0000256" key="1">
    <source>
        <dbReference type="SAM" id="Coils"/>
    </source>
</evidence>
<keyword evidence="1" id="KW-0175">Coiled coil</keyword>
<name>A0A645AP84_9ZZZZ</name>
<dbReference type="EMBL" id="VSSQ01015002">
    <property type="protein sequence ID" value="MPM54867.1"/>
    <property type="molecule type" value="Genomic_DNA"/>
</dbReference>
<proteinExistence type="predicted"/>
<feature type="coiled-coil region" evidence="1">
    <location>
        <begin position="2"/>
        <end position="33"/>
    </location>
</feature>
<evidence type="ECO:0008006" key="3">
    <source>
        <dbReference type="Google" id="ProtNLM"/>
    </source>
</evidence>
<accession>A0A645AP84</accession>
<gene>
    <name evidence="2" type="ORF">SDC9_101650</name>
</gene>